<dbReference type="SUPFAM" id="SSF48452">
    <property type="entry name" value="TPR-like"/>
    <property type="match status" value="1"/>
</dbReference>
<dbReference type="PRINTS" id="PR00038">
    <property type="entry name" value="HTHLUXR"/>
</dbReference>
<dbReference type="InterPro" id="IPR036388">
    <property type="entry name" value="WH-like_DNA-bd_sf"/>
</dbReference>
<dbReference type="Proteomes" id="UP000192674">
    <property type="component" value="Unassembled WGS sequence"/>
</dbReference>
<dbReference type="SMART" id="SM00421">
    <property type="entry name" value="HTH_LUXR"/>
    <property type="match status" value="1"/>
</dbReference>
<dbReference type="SUPFAM" id="SSF52540">
    <property type="entry name" value="P-loop containing nucleoside triphosphate hydrolases"/>
    <property type="match status" value="1"/>
</dbReference>
<dbReference type="SUPFAM" id="SSF46894">
    <property type="entry name" value="C-terminal effector domain of the bipartite response regulators"/>
    <property type="match status" value="1"/>
</dbReference>
<dbReference type="AlphaFoldDB" id="A0A1Y5XEF6"/>
<dbReference type="InterPro" id="IPR000792">
    <property type="entry name" value="Tscrpt_reg_LuxR_C"/>
</dbReference>
<evidence type="ECO:0000256" key="1">
    <source>
        <dbReference type="ARBA" id="ARBA00022741"/>
    </source>
</evidence>
<keyword evidence="2" id="KW-0067">ATP-binding</keyword>
<dbReference type="GO" id="GO:0004016">
    <property type="term" value="F:adenylate cyclase activity"/>
    <property type="evidence" value="ECO:0007669"/>
    <property type="project" value="TreeGrafter"/>
</dbReference>
<dbReference type="Gene3D" id="1.25.40.10">
    <property type="entry name" value="Tetratricopeptide repeat domain"/>
    <property type="match status" value="1"/>
</dbReference>
<dbReference type="GO" id="GO:0005524">
    <property type="term" value="F:ATP binding"/>
    <property type="evidence" value="ECO:0007669"/>
    <property type="project" value="UniProtKB-KW"/>
</dbReference>
<evidence type="ECO:0000259" key="3">
    <source>
        <dbReference type="PROSITE" id="PS50043"/>
    </source>
</evidence>
<evidence type="ECO:0000313" key="4">
    <source>
        <dbReference type="EMBL" id="SMC85205.1"/>
    </source>
</evidence>
<dbReference type="GO" id="GO:0003677">
    <property type="term" value="F:DNA binding"/>
    <property type="evidence" value="ECO:0007669"/>
    <property type="project" value="InterPro"/>
</dbReference>
<reference evidence="4 5" key="1">
    <citation type="submission" date="2017-04" db="EMBL/GenBank/DDBJ databases">
        <authorList>
            <person name="Afonso C.L."/>
            <person name="Miller P.J."/>
            <person name="Scott M.A."/>
            <person name="Spackman E."/>
            <person name="Goraichik I."/>
            <person name="Dimitrov K.M."/>
            <person name="Suarez D.L."/>
            <person name="Swayne D.E."/>
        </authorList>
    </citation>
    <scope>NUCLEOTIDE SEQUENCE [LARGE SCALE GENOMIC DNA]</scope>
    <source>
        <strain evidence="4 5">DSM 43828</strain>
    </source>
</reference>
<feature type="domain" description="HTH luxR-type" evidence="3">
    <location>
        <begin position="811"/>
        <end position="876"/>
    </location>
</feature>
<accession>A0A1Y5XEF6</accession>
<proteinExistence type="predicted"/>
<evidence type="ECO:0000256" key="2">
    <source>
        <dbReference type="ARBA" id="ARBA00022840"/>
    </source>
</evidence>
<gene>
    <name evidence="4" type="ORF">SAMN05661093_02049</name>
</gene>
<protein>
    <submittedName>
        <fullName evidence="4">Regulatory protein, luxR family</fullName>
    </submittedName>
</protein>
<dbReference type="Gene3D" id="1.10.10.10">
    <property type="entry name" value="Winged helix-like DNA-binding domain superfamily/Winged helix DNA-binding domain"/>
    <property type="match status" value="1"/>
</dbReference>
<dbReference type="Pfam" id="PF00196">
    <property type="entry name" value="GerE"/>
    <property type="match status" value="1"/>
</dbReference>
<dbReference type="GO" id="GO:0006355">
    <property type="term" value="P:regulation of DNA-templated transcription"/>
    <property type="evidence" value="ECO:0007669"/>
    <property type="project" value="InterPro"/>
</dbReference>
<keyword evidence="5" id="KW-1185">Reference proteome</keyword>
<sequence length="881" mass="94900">MTGVIDARNGVPELRARVRHRITCVEGRLGSGKSSLLAEMARQAQASGFTVRTAAASAVESDLPFGVVDQLFPGKLDGFDLDGDLHGVLRHATQYLRALAVQHPVFLGVDNVDKADEESVRWLTFIHHRLADLSMSMVLTCGPVRSGLVNELVGPLERIRLGGLELAGCARMIGPAPDEYVAACREATGGNPYLLRELLAAQKPKTAEGIEAAASTVAISLVPRLAWCGDDVLAMAKAVALLEGITIPLAAAVAGLDLERGMAAAAKLAELGFVDEEPLAITYPIARKALLHSMTSPEREAAHGRAARFLHSRGENAGEHLLASAPLGEDWAIEALRDAARREQSPDRAARYLRRLLREPLHDSGLRAEVVGQLGLLETHLDPDAAFESLTKASGHITDPVEEAKLTLTLAYEIAERQDRGRAVAALDSAASAVTGIDPDLSHSLQLYAARLILEESCVDADLPPRFERLRAEPAMSAKNERFLTALLAFRDCLRGEDPGRSAALAKAAPPRLVEGAVGDIIDRATFTHIVITLMIADELDTALKLCDDAFAVTAGRDVPVALAQVHSLRAHLYLRLGRLADAESDGRTALEIFDQLKLGRQRVVTLALTALCSTWAEMGDPERALELFASHRLDGAVPESRRFDRVLYHRGIARSRLGDHGGALLDLLECGKRLIKRGVVNPGGTAWRSHAAEEYLALGRPTDALRLAEEEVALARRWGRPRALGNALRVAGIAAQEQGAELLAESVEVLTDSPARLQLARSLLAWGAFLPPADRRPVYRRAHDLAKACGAIPIMTVAANELRAAGGRRSRQDSCSLTDQEMCVAAMAVRGRTNREIAAELYVTQRAVEQHLTKVYRKLGIAGRAQLACALPGHWPGGEP</sequence>
<dbReference type="InterPro" id="IPR027417">
    <property type="entry name" value="P-loop_NTPase"/>
</dbReference>
<dbReference type="GO" id="GO:0005737">
    <property type="term" value="C:cytoplasm"/>
    <property type="evidence" value="ECO:0007669"/>
    <property type="project" value="TreeGrafter"/>
</dbReference>
<dbReference type="PANTHER" id="PTHR16305">
    <property type="entry name" value="TESTICULAR SOLUBLE ADENYLYL CYCLASE"/>
    <property type="match status" value="1"/>
</dbReference>
<dbReference type="InterPro" id="IPR011990">
    <property type="entry name" value="TPR-like_helical_dom_sf"/>
</dbReference>
<dbReference type="PANTHER" id="PTHR16305:SF35">
    <property type="entry name" value="TRANSCRIPTIONAL ACTIVATOR DOMAIN"/>
    <property type="match status" value="1"/>
</dbReference>
<dbReference type="CDD" id="cd06170">
    <property type="entry name" value="LuxR_C_like"/>
    <property type="match status" value="1"/>
</dbReference>
<dbReference type="EMBL" id="FWXV01000002">
    <property type="protein sequence ID" value="SMC85205.1"/>
    <property type="molecule type" value="Genomic_DNA"/>
</dbReference>
<organism evidence="4 5">
    <name type="scientific">Kibdelosporangium aridum</name>
    <dbReference type="NCBI Taxonomy" id="2030"/>
    <lineage>
        <taxon>Bacteria</taxon>
        <taxon>Bacillati</taxon>
        <taxon>Actinomycetota</taxon>
        <taxon>Actinomycetes</taxon>
        <taxon>Pseudonocardiales</taxon>
        <taxon>Pseudonocardiaceae</taxon>
        <taxon>Kibdelosporangium</taxon>
    </lineage>
</organism>
<keyword evidence="1" id="KW-0547">Nucleotide-binding</keyword>
<dbReference type="InterPro" id="IPR016032">
    <property type="entry name" value="Sig_transdc_resp-reg_C-effctor"/>
</dbReference>
<name>A0A1Y5XEF6_KIBAR</name>
<dbReference type="PROSITE" id="PS50043">
    <property type="entry name" value="HTH_LUXR_2"/>
    <property type="match status" value="1"/>
</dbReference>
<evidence type="ECO:0000313" key="5">
    <source>
        <dbReference type="Proteomes" id="UP000192674"/>
    </source>
</evidence>